<reference evidence="2 3" key="1">
    <citation type="submission" date="2024-10" db="EMBL/GenBank/DDBJ databases">
        <authorList>
            <person name="Kim D."/>
        </authorList>
    </citation>
    <scope>NUCLEOTIDE SEQUENCE [LARGE SCALE GENOMIC DNA]</scope>
    <source>
        <strain evidence="2">Taebaek</strain>
    </source>
</reference>
<dbReference type="Proteomes" id="UP001620645">
    <property type="component" value="Unassembled WGS sequence"/>
</dbReference>
<proteinExistence type="predicted"/>
<protein>
    <submittedName>
        <fullName evidence="2">Uncharacterized protein</fullName>
    </submittedName>
</protein>
<keyword evidence="3" id="KW-1185">Reference proteome</keyword>
<accession>A0ABD2IPT0</accession>
<dbReference type="AlphaFoldDB" id="A0ABD2IPT0"/>
<feature type="compositionally biased region" description="Basic and acidic residues" evidence="1">
    <location>
        <begin position="139"/>
        <end position="156"/>
    </location>
</feature>
<evidence type="ECO:0000313" key="3">
    <source>
        <dbReference type="Proteomes" id="UP001620645"/>
    </source>
</evidence>
<feature type="compositionally biased region" description="Polar residues" evidence="1">
    <location>
        <begin position="172"/>
        <end position="182"/>
    </location>
</feature>
<evidence type="ECO:0000256" key="1">
    <source>
        <dbReference type="SAM" id="MobiDB-lite"/>
    </source>
</evidence>
<comment type="caution">
    <text evidence="2">The sequence shown here is derived from an EMBL/GenBank/DDBJ whole genome shotgun (WGS) entry which is preliminary data.</text>
</comment>
<feature type="compositionally biased region" description="Basic residues" evidence="1">
    <location>
        <begin position="157"/>
        <end position="168"/>
    </location>
</feature>
<dbReference type="EMBL" id="JBICCN010000297">
    <property type="protein sequence ID" value="KAL3080117.1"/>
    <property type="molecule type" value="Genomic_DNA"/>
</dbReference>
<feature type="region of interest" description="Disordered" evidence="1">
    <location>
        <begin position="129"/>
        <end position="182"/>
    </location>
</feature>
<organism evidence="2 3">
    <name type="scientific">Heterodera schachtii</name>
    <name type="common">Sugarbeet cyst nematode worm</name>
    <name type="synonym">Tylenchus schachtii</name>
    <dbReference type="NCBI Taxonomy" id="97005"/>
    <lineage>
        <taxon>Eukaryota</taxon>
        <taxon>Metazoa</taxon>
        <taxon>Ecdysozoa</taxon>
        <taxon>Nematoda</taxon>
        <taxon>Chromadorea</taxon>
        <taxon>Rhabditida</taxon>
        <taxon>Tylenchina</taxon>
        <taxon>Tylenchomorpha</taxon>
        <taxon>Tylenchoidea</taxon>
        <taxon>Heteroderidae</taxon>
        <taxon>Heteroderinae</taxon>
        <taxon>Heterodera</taxon>
    </lineage>
</organism>
<gene>
    <name evidence="2" type="ORF">niasHS_013789</name>
</gene>
<sequence length="565" mass="60466">MEAGDVDIITGHFQNPDHAQTTDARQQHIRYYADIDGRKYPTQGPDYDVLLYGTDLLVDGKLYKNAVPTGYINYINRIEERIPILGSSGRSIPLSAAGDVQGNTARLHTNVVGQQITGSVSLPEIPIGGNSDYINTGHNKHDGKSTFGDTKREEKQKNKKKQQKRGKPMRGNFTNINDQANENIGGTQDIGGIQIGGMQAGEAIHFNTGGNRNVGGTQTIGGIQIGRMPTGGTFDLNIGGNRNFGGTQKIGDIKIGGKPAGLTSHLNIGGNRNIGGTQGIGSTQGLYNRSNTGDLANALRQQRTEDNHISINGQIYSVDGPNVNVEHNAQMKCGGSLSIDESPMGSVRIDCGGSLNINKSQMESSQIDVGGSIGIVESPMGSIGIDCGGSLRIEKSKMETGNMDCGGSSTIVGSTARNLHLDCGGSLNMNECSMENVHIDCGGSATIKKSKMKKGLIDCGGNFSIDSSPTGSVRIDYGIVSTDQQREMNGTTEGEAAEEAKDMALALAMSRRQFLAQMTDEWNCKNGKLQKPKEEMFSKISYHEFVEFCENWKTKAKAVSLFVKS</sequence>
<name>A0ABD2IPT0_HETSC</name>
<evidence type="ECO:0000313" key="2">
    <source>
        <dbReference type="EMBL" id="KAL3080117.1"/>
    </source>
</evidence>